<reference evidence="1" key="1">
    <citation type="submission" date="2021-02" db="EMBL/GenBank/DDBJ databases">
        <title>PHA producing bacteria isolated from coastal sediment in Guangdong, Shenzhen.</title>
        <authorList>
            <person name="Zheng W."/>
            <person name="Yu S."/>
            <person name="Huang Y."/>
        </authorList>
    </citation>
    <scope>NUCLEOTIDE SEQUENCE</scope>
    <source>
        <strain evidence="1">TN14-10</strain>
    </source>
</reference>
<dbReference type="Gene3D" id="3.30.70.120">
    <property type="match status" value="1"/>
</dbReference>
<sequence length="107" mass="11860">MTEQLLVAIFSEGIRDDLIDALVQLDEVSGFSLQAIDGYSREHSQYDVREQVAGYRRMCRVEVLHCARHEPALLASLRAVCGASPIRYWIAPLQSAGHLPEDPPSPG</sequence>
<dbReference type="Proteomes" id="UP000664303">
    <property type="component" value="Unassembled WGS sequence"/>
</dbReference>
<dbReference type="RefSeq" id="WP_206559405.1">
    <property type="nucleotide sequence ID" value="NZ_JAFKCZ010000004.1"/>
</dbReference>
<dbReference type="InterPro" id="IPR015867">
    <property type="entry name" value="N-reg_PII/ATP_PRibTrfase_C"/>
</dbReference>
<proteinExistence type="predicted"/>
<name>A0A939DCY8_9GAMM</name>
<comment type="caution">
    <text evidence="1">The sequence shown here is derived from an EMBL/GenBank/DDBJ whole genome shotgun (WGS) entry which is preliminary data.</text>
</comment>
<dbReference type="Pfam" id="PF11582">
    <property type="entry name" value="DUF3240"/>
    <property type="match status" value="1"/>
</dbReference>
<gene>
    <name evidence="1" type="ORF">JYP50_05090</name>
</gene>
<organism evidence="1 2">
    <name type="scientific">Parahaliea mediterranea</name>
    <dbReference type="NCBI Taxonomy" id="651086"/>
    <lineage>
        <taxon>Bacteria</taxon>
        <taxon>Pseudomonadati</taxon>
        <taxon>Pseudomonadota</taxon>
        <taxon>Gammaproteobacteria</taxon>
        <taxon>Cellvibrionales</taxon>
        <taxon>Halieaceae</taxon>
        <taxon>Parahaliea</taxon>
    </lineage>
</organism>
<evidence type="ECO:0000313" key="2">
    <source>
        <dbReference type="Proteomes" id="UP000664303"/>
    </source>
</evidence>
<keyword evidence="2" id="KW-1185">Reference proteome</keyword>
<accession>A0A939DCY8</accession>
<dbReference type="AlphaFoldDB" id="A0A939DCY8"/>
<protein>
    <submittedName>
        <fullName evidence="1">DUF3240 family protein</fullName>
    </submittedName>
</protein>
<evidence type="ECO:0000313" key="1">
    <source>
        <dbReference type="EMBL" id="MBN7795950.1"/>
    </source>
</evidence>
<dbReference type="InterPro" id="IPR021634">
    <property type="entry name" value="DUF3240"/>
</dbReference>
<dbReference type="EMBL" id="JAFKCZ010000004">
    <property type="protein sequence ID" value="MBN7795950.1"/>
    <property type="molecule type" value="Genomic_DNA"/>
</dbReference>